<feature type="region of interest" description="Disordered" evidence="1">
    <location>
        <begin position="672"/>
        <end position="705"/>
    </location>
</feature>
<sequence>MSELSLSPFEIDQIQSSWNRISNKNNFYNELYLNLIEKNPNLGEIFNHDESVITHHAKTFGDCFNFVVSNIENVEIIEEFIYSFVQENQRFSQMSTKYLEPMGNSLILTLKQFLRSYSTSVLELTWVKVYVYFANSILQNEEEIVSETSSLSDDYYVPPLNLSRERSTTSRRQSVDTLPTPPPKENFEIKSSPLPSPPHEQPVEPPVIGYDNSKPNQVLDKFNSIEIDLKSNDKYKGFRRSVDVAASPVKVAIPTTNTFQKTSSHMSATLQLTSPQSNMSSSLRSILDNEEDYFKGSPKPSFDPRRRRNGNTSGYASPITTTPSSPRVQSSASSFTDRAFESPRMVPSAVMSPRIAQQQQQQQEETDNEEFVTPSHSRRGSFSESNGYSTSSLLAKLKKFQDPIDTAVEDDEEESNSDNLYEAPSFDPRQLRRRNGDLNKPPQQEQHRIPSPDSYEFDEQEEEDLFINKIKSQSPPIKEQKEESKKQTVPERSLSRGGITGGTFDYQSFGLKGLAPIVEDDDVSSKYESDGEISNDKLSTKSSNQSSSASSTDGDSNSRTSSLSLHNSDYKSSFVSSNGETDSLGLKNSSHPSHLRNEVHSRATSVATDDFQFAMPQQKSTIGHRKNNSIYSLGAKSSMSMNSVSSTGRASLGFMRSSFVLKKEIETQGYNHPENVVMPGSMSVPVSPSLNKKSSNDSLRPSRNSIYLNNKANSVSSFAGLRNKYSGYAIDNNSPEDSSYDLLNSFSQSPPPVPLKDNLRTSHYKYHDEQPKKKSGLLGRISSIFSSSKSSSSSSSTKSSPTQSRKNSVTVGSTQDSFVGVGNMSNSNGREMTAREFYQQQQQQKLPAPLFAGGNSRNCSVSHIPPVIHKVESSGCSISNVSSRKGTTPSISGSRGGNSSQVYGYKYGSNHDLNSVYTSETSTSGFSMLKNTNKSDVKFVPPLTRHTRKGNKYNVKKVPYNIWK</sequence>
<dbReference type="InterPro" id="IPR012292">
    <property type="entry name" value="Globin/Proto"/>
</dbReference>
<proteinExistence type="predicted"/>
<evidence type="ECO:0000313" key="3">
    <source>
        <dbReference type="EMBL" id="EER34545.1"/>
    </source>
</evidence>
<feature type="compositionally biased region" description="Low complexity" evidence="1">
    <location>
        <begin position="540"/>
        <end position="558"/>
    </location>
</feature>
<dbReference type="GO" id="GO:0020037">
    <property type="term" value="F:heme binding"/>
    <property type="evidence" value="ECO:0007669"/>
    <property type="project" value="InterPro"/>
</dbReference>
<feature type="region of interest" description="Disordered" evidence="1">
    <location>
        <begin position="740"/>
        <end position="759"/>
    </location>
</feature>
<feature type="region of interest" description="Disordered" evidence="1">
    <location>
        <begin position="786"/>
        <end position="828"/>
    </location>
</feature>
<organism evidence="3 4">
    <name type="scientific">Candida tropicalis (strain ATCC MYA-3404 / T1)</name>
    <name type="common">Yeast</name>
    <dbReference type="NCBI Taxonomy" id="294747"/>
    <lineage>
        <taxon>Eukaryota</taxon>
        <taxon>Fungi</taxon>
        <taxon>Dikarya</taxon>
        <taxon>Ascomycota</taxon>
        <taxon>Saccharomycotina</taxon>
        <taxon>Pichiomycetes</taxon>
        <taxon>Debaryomycetaceae</taxon>
        <taxon>Candida/Lodderomyces clade</taxon>
        <taxon>Candida</taxon>
    </lineage>
</organism>
<feature type="compositionally biased region" description="Acidic residues" evidence="1">
    <location>
        <begin position="455"/>
        <end position="465"/>
    </location>
</feature>
<dbReference type="PANTHER" id="PTHR43396:SF6">
    <property type="entry name" value="ABL201WP"/>
    <property type="match status" value="1"/>
</dbReference>
<feature type="compositionally biased region" description="Basic and acidic residues" evidence="1">
    <location>
        <begin position="478"/>
        <end position="489"/>
    </location>
</feature>
<feature type="domain" description="Globin" evidence="2">
    <location>
        <begin position="5"/>
        <end position="142"/>
    </location>
</feature>
<reference evidence="3 4" key="1">
    <citation type="journal article" date="2009" name="Nature">
        <title>Evolution of pathogenicity and sexual reproduction in eight Candida genomes.</title>
        <authorList>
            <person name="Butler G."/>
            <person name="Rasmussen M.D."/>
            <person name="Lin M.F."/>
            <person name="Santos M.A."/>
            <person name="Sakthikumar S."/>
            <person name="Munro C.A."/>
            <person name="Rheinbay E."/>
            <person name="Grabherr M."/>
            <person name="Forche A."/>
            <person name="Reedy J.L."/>
            <person name="Agrafioti I."/>
            <person name="Arnaud M.B."/>
            <person name="Bates S."/>
            <person name="Brown A.J."/>
            <person name="Brunke S."/>
            <person name="Costanzo M.C."/>
            <person name="Fitzpatrick D.A."/>
            <person name="de Groot P.W."/>
            <person name="Harris D."/>
            <person name="Hoyer L.L."/>
            <person name="Hube B."/>
            <person name="Klis F.M."/>
            <person name="Kodira C."/>
            <person name="Lennard N."/>
            <person name="Logue M.E."/>
            <person name="Martin R."/>
            <person name="Neiman A.M."/>
            <person name="Nikolaou E."/>
            <person name="Quail M.A."/>
            <person name="Quinn J."/>
            <person name="Santos M.C."/>
            <person name="Schmitzberger F.F."/>
            <person name="Sherlock G."/>
            <person name="Shah P."/>
            <person name="Silverstein K.A."/>
            <person name="Skrzypek M.S."/>
            <person name="Soll D."/>
            <person name="Staggs R."/>
            <person name="Stansfield I."/>
            <person name="Stumpf M.P."/>
            <person name="Sudbery P.E."/>
            <person name="Srikantha T."/>
            <person name="Zeng Q."/>
            <person name="Berman J."/>
            <person name="Berriman M."/>
            <person name="Heitman J."/>
            <person name="Gow N.A."/>
            <person name="Lorenz M.C."/>
            <person name="Birren B.W."/>
            <person name="Kellis M."/>
            <person name="Cuomo C.A."/>
        </authorList>
    </citation>
    <scope>NUCLEOTIDE SEQUENCE [LARGE SCALE GENOMIC DNA]</scope>
    <source>
        <strain evidence="4">ATCC MYA-3404 / T1</strain>
    </source>
</reference>
<dbReference type="GeneID" id="8296467"/>
<feature type="compositionally biased region" description="Pro residues" evidence="1">
    <location>
        <begin position="194"/>
        <end position="205"/>
    </location>
</feature>
<dbReference type="PROSITE" id="PS01033">
    <property type="entry name" value="GLOBIN"/>
    <property type="match status" value="1"/>
</dbReference>
<dbReference type="InterPro" id="IPR009050">
    <property type="entry name" value="Globin-like_sf"/>
</dbReference>
<feature type="compositionally biased region" description="Low complexity" evidence="1">
    <location>
        <begin position="324"/>
        <end position="334"/>
    </location>
</feature>
<dbReference type="PANTHER" id="PTHR43396">
    <property type="entry name" value="FLAVOHEMOPROTEIN"/>
    <property type="match status" value="1"/>
</dbReference>
<dbReference type="OrthoDB" id="4025615at2759"/>
<dbReference type="GO" id="GO:0008941">
    <property type="term" value="F:nitric oxide dioxygenase NAD(P)H activity"/>
    <property type="evidence" value="ECO:0007669"/>
    <property type="project" value="TreeGrafter"/>
</dbReference>
<evidence type="ECO:0000259" key="2">
    <source>
        <dbReference type="PROSITE" id="PS01033"/>
    </source>
</evidence>
<feature type="compositionally biased region" description="Polar residues" evidence="1">
    <location>
        <begin position="690"/>
        <end position="705"/>
    </location>
</feature>
<feature type="region of interest" description="Disordered" evidence="1">
    <location>
        <begin position="290"/>
        <end position="388"/>
    </location>
</feature>
<dbReference type="GO" id="GO:0046210">
    <property type="term" value="P:nitric oxide catabolic process"/>
    <property type="evidence" value="ECO:0007669"/>
    <property type="project" value="TreeGrafter"/>
</dbReference>
<dbReference type="AlphaFoldDB" id="C5M6C5"/>
<dbReference type="KEGG" id="ctp:CTRG_01406"/>
<evidence type="ECO:0000313" key="4">
    <source>
        <dbReference type="Proteomes" id="UP000002037"/>
    </source>
</evidence>
<feature type="compositionally biased region" description="Polar residues" evidence="1">
    <location>
        <begin position="559"/>
        <end position="592"/>
    </location>
</feature>
<dbReference type="SUPFAM" id="SSF46458">
    <property type="entry name" value="Globin-like"/>
    <property type="match status" value="1"/>
</dbReference>
<evidence type="ECO:0000256" key="1">
    <source>
        <dbReference type="SAM" id="MobiDB-lite"/>
    </source>
</evidence>
<keyword evidence="4" id="KW-1185">Reference proteome</keyword>
<feature type="compositionally biased region" description="Low complexity" evidence="1">
    <location>
        <begin position="676"/>
        <end position="689"/>
    </location>
</feature>
<dbReference type="eggNOG" id="KOG3378">
    <property type="taxonomic scope" value="Eukaryota"/>
</dbReference>
<dbReference type="GO" id="GO:0019825">
    <property type="term" value="F:oxygen binding"/>
    <property type="evidence" value="ECO:0007669"/>
    <property type="project" value="InterPro"/>
</dbReference>
<feature type="region of interest" description="Disordered" evidence="1">
    <location>
        <begin position="404"/>
        <end position="506"/>
    </location>
</feature>
<dbReference type="STRING" id="294747.C5M6C5"/>
<dbReference type="EMBL" id="GG692396">
    <property type="protein sequence ID" value="EER34545.1"/>
    <property type="molecule type" value="Genomic_DNA"/>
</dbReference>
<dbReference type="Proteomes" id="UP000002037">
    <property type="component" value="Unassembled WGS sequence"/>
</dbReference>
<dbReference type="InterPro" id="IPR000971">
    <property type="entry name" value="Globin"/>
</dbReference>
<accession>C5M6C5</accession>
<dbReference type="HOGENOM" id="CLU_347492_0_0_1"/>
<feature type="compositionally biased region" description="Basic and acidic residues" evidence="1">
    <location>
        <begin position="523"/>
        <end position="539"/>
    </location>
</feature>
<feature type="region of interest" description="Disordered" evidence="1">
    <location>
        <begin position="162"/>
        <end position="206"/>
    </location>
</feature>
<dbReference type="CDD" id="cd01040">
    <property type="entry name" value="Mb-like"/>
    <property type="match status" value="1"/>
</dbReference>
<gene>
    <name evidence="3" type="ORF">CTRG_01406</name>
</gene>
<dbReference type="GO" id="GO:0071949">
    <property type="term" value="F:FAD binding"/>
    <property type="evidence" value="ECO:0007669"/>
    <property type="project" value="TreeGrafter"/>
</dbReference>
<feature type="compositionally biased region" description="Low complexity" evidence="1">
    <location>
        <begin position="786"/>
        <end position="800"/>
    </location>
</feature>
<dbReference type="Gene3D" id="1.10.490.10">
    <property type="entry name" value="Globins"/>
    <property type="match status" value="1"/>
</dbReference>
<feature type="compositionally biased region" description="Acidic residues" evidence="1">
    <location>
        <begin position="407"/>
        <end position="416"/>
    </location>
</feature>
<feature type="region of interest" description="Disordered" evidence="1">
    <location>
        <begin position="519"/>
        <end position="599"/>
    </location>
</feature>
<feature type="compositionally biased region" description="Polar residues" evidence="1">
    <location>
        <begin position="801"/>
        <end position="828"/>
    </location>
</feature>
<dbReference type="InterPro" id="IPR044399">
    <property type="entry name" value="Mb-like_M"/>
</dbReference>
<protein>
    <recommendedName>
        <fullName evidence="2">Globin domain-containing protein</fullName>
    </recommendedName>
</protein>
<feature type="compositionally biased region" description="Polar residues" evidence="1">
    <location>
        <begin position="310"/>
        <end position="323"/>
    </location>
</feature>
<dbReference type="GO" id="GO:0071500">
    <property type="term" value="P:cellular response to nitrosative stress"/>
    <property type="evidence" value="ECO:0007669"/>
    <property type="project" value="TreeGrafter"/>
</dbReference>
<dbReference type="VEuPathDB" id="FungiDB:CTRG_01406"/>
<dbReference type="RefSeq" id="XP_002547100.1">
    <property type="nucleotide sequence ID" value="XM_002547054.1"/>
</dbReference>
<name>C5M6C5_CANTT</name>